<evidence type="ECO:0000313" key="1">
    <source>
        <dbReference type="EMBL" id="MBR7744438.1"/>
    </source>
</evidence>
<dbReference type="Proteomes" id="UP000677016">
    <property type="component" value="Unassembled WGS sequence"/>
</dbReference>
<sequence>MDPTRTVTAALVAAGLVVAGVVLVRPAAGAEPGLVLDVDFADAPAGRILHEPSLGGSAAGSLRAVVVTQDARAYTAHSPAAEDEQALRLPEYEVLDGTRTPLAVLGIRPTGGSDPLAVGERSFRWQADFRQDPDIGDDPADGDNLLQRGLYDDRSQWKLSVDKHVVGCYLKTADGRRSGVETRLHDIDSWHRATCERTVTGEGTAVLSLTLGVWDGEDFQETFSGEAPENAFGAVEFDPDALVSVGGKLNPDGSLSGSPDQFNGWVDGIALRVG</sequence>
<dbReference type="RefSeq" id="WP_211603959.1">
    <property type="nucleotide sequence ID" value="NZ_JAGSNF010000020.1"/>
</dbReference>
<dbReference type="EMBL" id="JAGSNF010000020">
    <property type="protein sequence ID" value="MBR7744438.1"/>
    <property type="molecule type" value="Genomic_DNA"/>
</dbReference>
<dbReference type="AlphaFoldDB" id="A0A941DB47"/>
<reference evidence="1" key="1">
    <citation type="submission" date="2021-04" db="EMBL/GenBank/DDBJ databases">
        <title>Phycicoccus avicenniae sp. nov., a novel endophytic actinomycetes isolated from branch of Avicennia mariana.</title>
        <authorList>
            <person name="Tuo L."/>
        </authorList>
    </citation>
    <scope>NUCLEOTIDE SEQUENCE</scope>
    <source>
        <strain evidence="1">BSK3Z-2</strain>
    </source>
</reference>
<proteinExistence type="predicted"/>
<evidence type="ECO:0000313" key="2">
    <source>
        <dbReference type="Proteomes" id="UP000677016"/>
    </source>
</evidence>
<protein>
    <submittedName>
        <fullName evidence="1">Uncharacterized protein</fullName>
    </submittedName>
</protein>
<comment type="caution">
    <text evidence="1">The sequence shown here is derived from an EMBL/GenBank/DDBJ whole genome shotgun (WGS) entry which is preliminary data.</text>
</comment>
<keyword evidence="2" id="KW-1185">Reference proteome</keyword>
<name>A0A941DB47_9MICO</name>
<organism evidence="1 2">
    <name type="scientific">Phycicoccus avicenniae</name>
    <dbReference type="NCBI Taxonomy" id="2828860"/>
    <lineage>
        <taxon>Bacteria</taxon>
        <taxon>Bacillati</taxon>
        <taxon>Actinomycetota</taxon>
        <taxon>Actinomycetes</taxon>
        <taxon>Micrococcales</taxon>
        <taxon>Intrasporangiaceae</taxon>
        <taxon>Phycicoccus</taxon>
    </lineage>
</organism>
<accession>A0A941DB47</accession>
<gene>
    <name evidence="1" type="ORF">KC207_14175</name>
</gene>